<dbReference type="RefSeq" id="WP_379792951.1">
    <property type="nucleotide sequence ID" value="NZ_JBHSQB010000010.1"/>
</dbReference>
<dbReference type="InterPro" id="IPR005240">
    <property type="entry name" value="DUF389"/>
</dbReference>
<evidence type="ECO:0000313" key="2">
    <source>
        <dbReference type="EMBL" id="MFC6097968.1"/>
    </source>
</evidence>
<feature type="transmembrane region" description="Helical" evidence="1">
    <location>
        <begin position="58"/>
        <end position="83"/>
    </location>
</feature>
<dbReference type="Proteomes" id="UP001596287">
    <property type="component" value="Unassembled WGS sequence"/>
</dbReference>
<dbReference type="PANTHER" id="PTHR20992:SF9">
    <property type="entry name" value="AT15442P-RELATED"/>
    <property type="match status" value="1"/>
</dbReference>
<feature type="transmembrane region" description="Helical" evidence="1">
    <location>
        <begin position="155"/>
        <end position="177"/>
    </location>
</feature>
<feature type="transmembrane region" description="Helical" evidence="1">
    <location>
        <begin position="183"/>
        <end position="205"/>
    </location>
</feature>
<feature type="transmembrane region" description="Helical" evidence="1">
    <location>
        <begin position="95"/>
        <end position="117"/>
    </location>
</feature>
<name>A0ABW1PSA7_9FLAO</name>
<proteinExistence type="predicted"/>
<evidence type="ECO:0000256" key="1">
    <source>
        <dbReference type="SAM" id="Phobius"/>
    </source>
</evidence>
<feature type="transmembrane region" description="Helical" evidence="1">
    <location>
        <begin position="225"/>
        <end position="248"/>
    </location>
</feature>
<dbReference type="EMBL" id="JBHSQB010000010">
    <property type="protein sequence ID" value="MFC6097968.1"/>
    <property type="molecule type" value="Genomic_DNA"/>
</dbReference>
<protein>
    <submittedName>
        <fullName evidence="2">DUF389 domain-containing protein</fullName>
    </submittedName>
</protein>
<keyword evidence="1" id="KW-1133">Transmembrane helix</keyword>
<sequence>MSLLRKFLTYTNLQSEMDDYEVIHQSIQKDIIFKGTNLWILVFAIFIASIGLNMNSTAVIIGAMLISPLMGPINGMGYSIATYNFALFRKALKNFIFAVIASLFASTLYFLLSPLSTAHSELLARTSPTIYDVLIALFGGLAGIVAISSRHKGNVIPGVAIATALMPPLCTAGFGLANGDMSFFLGAFYLFTINTVFIGISSVLISRFLKFPITNLVAEGQKTKVVRWTSFVIAVTLIPSIYFGYVLVQAEKFTENANKFIAEVSVFEGSYLLKNEVDARNKQINLIYGGSDLTQENKKEITKRASSYSLSEAKLIFKQGFSYNEGKENVNQIDKLKTEVNRLNLALKEKQKTADSIISKPIIGKQLLSEIKTLFPEIKSCSYSETVAFQDSTKTDNVKIVVMETTKKGLTADSRKRINDWLKKRLETEKVKTFFE</sequence>
<feature type="transmembrane region" description="Helical" evidence="1">
    <location>
        <begin position="129"/>
        <end position="148"/>
    </location>
</feature>
<keyword evidence="1" id="KW-0472">Membrane</keyword>
<keyword evidence="3" id="KW-1185">Reference proteome</keyword>
<feature type="transmembrane region" description="Helical" evidence="1">
    <location>
        <begin position="31"/>
        <end position="52"/>
    </location>
</feature>
<accession>A0ABW1PSA7</accession>
<evidence type="ECO:0000313" key="3">
    <source>
        <dbReference type="Proteomes" id="UP001596287"/>
    </source>
</evidence>
<comment type="caution">
    <text evidence="2">The sequence shown here is derived from an EMBL/GenBank/DDBJ whole genome shotgun (WGS) entry which is preliminary data.</text>
</comment>
<gene>
    <name evidence="2" type="ORF">ACFPVY_15040</name>
</gene>
<reference evidence="3" key="1">
    <citation type="journal article" date="2019" name="Int. J. Syst. Evol. Microbiol.">
        <title>The Global Catalogue of Microorganisms (GCM) 10K type strain sequencing project: providing services to taxonomists for standard genome sequencing and annotation.</title>
        <authorList>
            <consortium name="The Broad Institute Genomics Platform"/>
            <consortium name="The Broad Institute Genome Sequencing Center for Infectious Disease"/>
            <person name="Wu L."/>
            <person name="Ma J."/>
        </authorList>
    </citation>
    <scope>NUCLEOTIDE SEQUENCE [LARGE SCALE GENOMIC DNA]</scope>
    <source>
        <strain evidence="3">CCUG 49679</strain>
    </source>
</reference>
<organism evidence="2 3">
    <name type="scientific">Flavobacterium qiangtangense</name>
    <dbReference type="NCBI Taxonomy" id="1442595"/>
    <lineage>
        <taxon>Bacteria</taxon>
        <taxon>Pseudomonadati</taxon>
        <taxon>Bacteroidota</taxon>
        <taxon>Flavobacteriia</taxon>
        <taxon>Flavobacteriales</taxon>
        <taxon>Flavobacteriaceae</taxon>
        <taxon>Flavobacterium</taxon>
    </lineage>
</organism>
<keyword evidence="1" id="KW-0812">Transmembrane</keyword>
<dbReference type="Pfam" id="PF04087">
    <property type="entry name" value="DUF389"/>
    <property type="match status" value="1"/>
</dbReference>
<dbReference type="PANTHER" id="PTHR20992">
    <property type="entry name" value="AT15442P-RELATED"/>
    <property type="match status" value="1"/>
</dbReference>